<dbReference type="Pfam" id="PF00025">
    <property type="entry name" value="Arf"/>
    <property type="match status" value="1"/>
</dbReference>
<dbReference type="EMBL" id="JARBDR010000657">
    <property type="protein sequence ID" value="KAJ8308023.1"/>
    <property type="molecule type" value="Genomic_DNA"/>
</dbReference>
<dbReference type="InterPro" id="IPR024156">
    <property type="entry name" value="Small_GTPase_ARF"/>
</dbReference>
<evidence type="ECO:0000256" key="1">
    <source>
        <dbReference type="ARBA" id="ARBA00022741"/>
    </source>
</evidence>
<organism evidence="3 4">
    <name type="scientific">Tegillarca granosa</name>
    <name type="common">Malaysian cockle</name>
    <name type="synonym">Anadara granosa</name>
    <dbReference type="NCBI Taxonomy" id="220873"/>
    <lineage>
        <taxon>Eukaryota</taxon>
        <taxon>Metazoa</taxon>
        <taxon>Spiralia</taxon>
        <taxon>Lophotrochozoa</taxon>
        <taxon>Mollusca</taxon>
        <taxon>Bivalvia</taxon>
        <taxon>Autobranchia</taxon>
        <taxon>Pteriomorphia</taxon>
        <taxon>Arcoida</taxon>
        <taxon>Arcoidea</taxon>
        <taxon>Arcidae</taxon>
        <taxon>Tegillarca</taxon>
    </lineage>
</organism>
<dbReference type="Gene3D" id="3.40.50.300">
    <property type="entry name" value="P-loop containing nucleotide triphosphate hydrolases"/>
    <property type="match status" value="1"/>
</dbReference>
<protein>
    <submittedName>
        <fullName evidence="3">Uncharacterized protein</fullName>
    </submittedName>
</protein>
<keyword evidence="4" id="KW-1185">Reference proteome</keyword>
<keyword evidence="1" id="KW-0547">Nucleotide-binding</keyword>
<dbReference type="PROSITE" id="PS51417">
    <property type="entry name" value="ARF"/>
    <property type="match status" value="1"/>
</dbReference>
<dbReference type="PANTHER" id="PTHR11711">
    <property type="entry name" value="ADP RIBOSYLATION FACTOR-RELATED"/>
    <property type="match status" value="1"/>
</dbReference>
<sequence>MGLWLSKLYELYSSFSEADPARILMLGLDAAGLLFVVDSSDRERMVEAQEELYGILKSDELPREIPVVVIANKQDLPCAMKTSEIADALQLSMLRDRKWHIQGACATTGDGIYESVNEMSRLLV</sequence>
<accession>A0ABQ9EXM5</accession>
<dbReference type="SMART" id="SM00177">
    <property type="entry name" value="ARF"/>
    <property type="match status" value="1"/>
</dbReference>
<name>A0ABQ9EXM5_TEGGR</name>
<proteinExistence type="predicted"/>
<keyword evidence="2" id="KW-0342">GTP-binding</keyword>
<reference evidence="3 4" key="1">
    <citation type="submission" date="2022-12" db="EMBL/GenBank/DDBJ databases">
        <title>Chromosome-level genome of Tegillarca granosa.</title>
        <authorList>
            <person name="Kim J."/>
        </authorList>
    </citation>
    <scope>NUCLEOTIDE SEQUENCE [LARGE SCALE GENOMIC DNA]</scope>
    <source>
        <strain evidence="3">Teg-2019</strain>
        <tissue evidence="3">Adductor muscle</tissue>
    </source>
</reference>
<evidence type="ECO:0000256" key="2">
    <source>
        <dbReference type="ARBA" id="ARBA00023134"/>
    </source>
</evidence>
<dbReference type="InterPro" id="IPR006689">
    <property type="entry name" value="Small_GTPase_ARF/SAR"/>
</dbReference>
<comment type="caution">
    <text evidence="3">The sequence shown here is derived from an EMBL/GenBank/DDBJ whole genome shotgun (WGS) entry which is preliminary data.</text>
</comment>
<dbReference type="SUPFAM" id="SSF52540">
    <property type="entry name" value="P-loop containing nucleoside triphosphate hydrolases"/>
    <property type="match status" value="1"/>
</dbReference>
<evidence type="ECO:0000313" key="3">
    <source>
        <dbReference type="EMBL" id="KAJ8308023.1"/>
    </source>
</evidence>
<evidence type="ECO:0000313" key="4">
    <source>
        <dbReference type="Proteomes" id="UP001217089"/>
    </source>
</evidence>
<gene>
    <name evidence="3" type="ORF">KUTeg_012897</name>
</gene>
<dbReference type="Proteomes" id="UP001217089">
    <property type="component" value="Unassembled WGS sequence"/>
</dbReference>
<dbReference type="InterPro" id="IPR027417">
    <property type="entry name" value="P-loop_NTPase"/>
</dbReference>